<comment type="catalytic activity">
    <reaction evidence="1">
        <text>ATP + protein L-histidine = ADP + protein N-phospho-L-histidine.</text>
        <dbReference type="EC" id="2.7.13.3"/>
    </reaction>
</comment>
<dbReference type="GO" id="GO:0000155">
    <property type="term" value="F:phosphorelay sensor kinase activity"/>
    <property type="evidence" value="ECO:0007669"/>
    <property type="project" value="InterPro"/>
</dbReference>
<dbReference type="InterPro" id="IPR036890">
    <property type="entry name" value="HATPase_C_sf"/>
</dbReference>
<dbReference type="AlphaFoldDB" id="A0AAP2GKX9"/>
<protein>
    <recommendedName>
        <fullName evidence="2">histidine kinase</fullName>
        <ecNumber evidence="2">2.7.13.3</ecNumber>
    </recommendedName>
</protein>
<dbReference type="Gene3D" id="3.30.565.10">
    <property type="entry name" value="Histidine kinase-like ATPase, C-terminal domain"/>
    <property type="match status" value="1"/>
</dbReference>
<dbReference type="InterPro" id="IPR005467">
    <property type="entry name" value="His_kinase_dom"/>
</dbReference>
<name>A0AAP2GKX9_9BACT</name>
<feature type="domain" description="Histidine kinase" evidence="6">
    <location>
        <begin position="197"/>
        <end position="413"/>
    </location>
</feature>
<dbReference type="Gene3D" id="1.10.287.130">
    <property type="match status" value="1"/>
</dbReference>
<keyword evidence="8" id="KW-1185">Reference proteome</keyword>
<evidence type="ECO:0000256" key="1">
    <source>
        <dbReference type="ARBA" id="ARBA00000085"/>
    </source>
</evidence>
<evidence type="ECO:0000259" key="6">
    <source>
        <dbReference type="PROSITE" id="PS50109"/>
    </source>
</evidence>
<dbReference type="Proteomes" id="UP001319200">
    <property type="component" value="Unassembled WGS sequence"/>
</dbReference>
<proteinExistence type="predicted"/>
<dbReference type="EC" id="2.7.13.3" evidence="2"/>
<keyword evidence="4" id="KW-0808">Transferase</keyword>
<dbReference type="InterPro" id="IPR003661">
    <property type="entry name" value="HisK_dim/P_dom"/>
</dbReference>
<dbReference type="InterPro" id="IPR052162">
    <property type="entry name" value="Sensor_kinase/Photoreceptor"/>
</dbReference>
<evidence type="ECO:0000256" key="2">
    <source>
        <dbReference type="ARBA" id="ARBA00012438"/>
    </source>
</evidence>
<dbReference type="InterPro" id="IPR036097">
    <property type="entry name" value="HisK_dim/P_sf"/>
</dbReference>
<evidence type="ECO:0000256" key="5">
    <source>
        <dbReference type="ARBA" id="ARBA00022777"/>
    </source>
</evidence>
<dbReference type="SUPFAM" id="SSF47384">
    <property type="entry name" value="Homodimeric domain of signal transducing histidine kinase"/>
    <property type="match status" value="1"/>
</dbReference>
<dbReference type="PROSITE" id="PS50109">
    <property type="entry name" value="HIS_KIN"/>
    <property type="match status" value="1"/>
</dbReference>
<sequence>MDEEITRRLTQILLQLDKALATANAKNEIYHRVTHVFEKNPDDLHFFLMYELDAHAATRVAISDADLFGAIAPEKLSLHDEHTAWPLQAAAHCNDYLIFDTENLFIKKISLESWQQLPAKMLLFPLKQLSTLQASAVVIFGTTLSGSLLETQIGFMRLIAAKIACCLQNVESLTETRQLASERHAAAEAQLEHLRYISSHDLQEPLRKIRTFTNLLLRSAHANGLPAEHLKKIDHAAAHMSGLLQNIVSYASISRSGNFTEWVDLTSVVEDATAAFETEIRKKLAVITYSTLTKIKGDRKQLTDLFKNLLENSLRFCEIPPVISISHRLTSMKEGYMHNYVEVIYTDNSIGFEQRHAGRAFMMFQKLHNKKMLGNGMGLAFCKKIVENHQGFIDVESKINQGTMFRIMLPVENDPEEE</sequence>
<keyword evidence="5" id="KW-0418">Kinase</keyword>
<dbReference type="RefSeq" id="WP_254167542.1">
    <property type="nucleotide sequence ID" value="NZ_JAHESF010000026.1"/>
</dbReference>
<evidence type="ECO:0000313" key="8">
    <source>
        <dbReference type="Proteomes" id="UP001319200"/>
    </source>
</evidence>
<reference evidence="7 8" key="1">
    <citation type="submission" date="2021-05" db="EMBL/GenBank/DDBJ databases">
        <title>A Polyphasic approach of four new species of the genus Ohtaekwangia: Ohtaekwangia histidinii sp. nov., Ohtaekwangia cretensis sp. nov., Ohtaekwangia indiensis sp. nov., Ohtaekwangia reichenbachii sp. nov. from diverse environment.</title>
        <authorList>
            <person name="Octaviana S."/>
        </authorList>
    </citation>
    <scope>NUCLEOTIDE SEQUENCE [LARGE SCALE GENOMIC DNA]</scope>
    <source>
        <strain evidence="7 8">PWU4</strain>
    </source>
</reference>
<evidence type="ECO:0000256" key="3">
    <source>
        <dbReference type="ARBA" id="ARBA00022553"/>
    </source>
</evidence>
<accession>A0AAP2GKX9</accession>
<comment type="caution">
    <text evidence="7">The sequence shown here is derived from an EMBL/GenBank/DDBJ whole genome shotgun (WGS) entry which is preliminary data.</text>
</comment>
<dbReference type="SMART" id="SM00387">
    <property type="entry name" value="HATPase_c"/>
    <property type="match status" value="1"/>
</dbReference>
<organism evidence="7 8">
    <name type="scientific">Chryseosolibacter histidini</name>
    <dbReference type="NCBI Taxonomy" id="2782349"/>
    <lineage>
        <taxon>Bacteria</taxon>
        <taxon>Pseudomonadati</taxon>
        <taxon>Bacteroidota</taxon>
        <taxon>Cytophagia</taxon>
        <taxon>Cytophagales</taxon>
        <taxon>Chryseotaleaceae</taxon>
        <taxon>Chryseosolibacter</taxon>
    </lineage>
</organism>
<evidence type="ECO:0000313" key="7">
    <source>
        <dbReference type="EMBL" id="MBT1699534.1"/>
    </source>
</evidence>
<dbReference type="PANTHER" id="PTHR43304">
    <property type="entry name" value="PHYTOCHROME-LIKE PROTEIN CPH1"/>
    <property type="match status" value="1"/>
</dbReference>
<dbReference type="PRINTS" id="PR00344">
    <property type="entry name" value="BCTRLSENSOR"/>
</dbReference>
<dbReference type="SUPFAM" id="SSF55874">
    <property type="entry name" value="ATPase domain of HSP90 chaperone/DNA topoisomerase II/histidine kinase"/>
    <property type="match status" value="1"/>
</dbReference>
<keyword evidence="3" id="KW-0597">Phosphoprotein</keyword>
<dbReference type="InterPro" id="IPR004358">
    <property type="entry name" value="Sig_transdc_His_kin-like_C"/>
</dbReference>
<dbReference type="CDD" id="cd00082">
    <property type="entry name" value="HisKA"/>
    <property type="match status" value="1"/>
</dbReference>
<dbReference type="Pfam" id="PF02518">
    <property type="entry name" value="HATPase_c"/>
    <property type="match status" value="1"/>
</dbReference>
<gene>
    <name evidence="7" type="ORF">KK083_21730</name>
</gene>
<dbReference type="EMBL" id="JAHESF010000026">
    <property type="protein sequence ID" value="MBT1699534.1"/>
    <property type="molecule type" value="Genomic_DNA"/>
</dbReference>
<evidence type="ECO:0000256" key="4">
    <source>
        <dbReference type="ARBA" id="ARBA00022679"/>
    </source>
</evidence>
<dbReference type="PANTHER" id="PTHR43304:SF1">
    <property type="entry name" value="PAC DOMAIN-CONTAINING PROTEIN"/>
    <property type="match status" value="1"/>
</dbReference>
<dbReference type="InterPro" id="IPR003594">
    <property type="entry name" value="HATPase_dom"/>
</dbReference>